<feature type="region of interest" description="Disordered" evidence="3">
    <location>
        <begin position="236"/>
        <end position="256"/>
    </location>
</feature>
<dbReference type="InterPro" id="IPR014756">
    <property type="entry name" value="Ig_E-set"/>
</dbReference>
<dbReference type="InterPro" id="IPR001298">
    <property type="entry name" value="Filamin/ABP280_rpt"/>
</dbReference>
<dbReference type="STRING" id="1764295.A0A5B8MWA8"/>
<keyword evidence="5" id="KW-1185">Reference proteome</keyword>
<sequence length="1965" mass="212674">MADNGRDAMEAFGTPEKEAVGIAQEGWKETTPAGAGLSKGEGGELAKAAQAARLRETGALGFVGVEGMGSVIEAVQRTFNTLVSTTASQQDKQGVQSSLGAEDGHKLAEELRKDEVVKQLLNEPARMRESDGKYDTLATVLEDVASFGSGESSLGQKQVLEVEDVYNLFGLGGPDLDPYQSTSTFLTAEDSEVREKILQEHLCEESAGEVGQLVYFGGLGKSHLGRSLRAQWQDMLASSGEQPEGEEGKKGGTSLRSKVETEIGTDCIRNDLYLLNANTLQGSRPTMNGLSLSSVNHSVGLQNIAVPLHAVSEDVESARYLDASAAAASGFVDLSHLKGMAPTEFDQQGSNLSCAQALAALNACITLDPNASDASINRSVISAALHKFLPNTERERILEDSVTLSASGQGACSTNVDQTVDAKVLRNELIKSSDVLQLLQERREACNLDSYPLNDLREIKITISEITLNRETSFKKVWFETCLMDSQEDFKSISSSVRISGASGAHKTESLDIAYNLCEGSGSIYRSCQKILEGEVRDVLLLKVLAKEKSGEQDGVWVGTCELKLSGKSEQQIQKLSIMPASDGATIGSLRVRVEANAALACVKTFDDNCVPSYKLYIYGGLQRKQKGSQLVPSNRIQVYEAATNDLATGKPSGSLPPPTSCHASLVMGEIMLVHGGLGSKGKVEGQLHALHMPTMTWVQLGNDDNESAPGARFDHTATTLRNGNGQDHLSCFDVVFFGGEKEKGSLSNSLSILEVSNTRQAAPSEGPGSFSYDWKMATVSGSIPQPRAGHASASVSVQGREALYVFGGRMTGESGSGTKLSNEMLCGVLTTVADKKNFEWQEVAVEGGSPSPREKCTLHAIGTKLLMSHGWIGEGQVPWMNDLWLFDTSTRVWKRIMLENAAQFPTSRYGIGSMIRYHRETEASLDLYACNADGTLSKCNDGAEGSLQGVEIDVGSTQRFLLQSLDAKGRPCNKPGKPYMVLVARKMPNGSKVTMSYPQVKKLPQDTSMFAFEFTSVVAGDYDVEVFTSCKDSPALSVTVRVKAGEAWPDCFVVSGPATISCVAGETALLSIALHDKYGNSIGDLTDDHVSGLKALLKYKRESSTKVSIEKGEGNRVKASFVLQERGNYNVNIFYKGTMATSMDVKCLAGGISLPKTHLDPASVKNKKLLCGVECKFSVVLCDKSGIKIRAQDLQGSESMLKAFAEEYGEDQKGGSHVNDCAASVNKDGTLGFTFTPTRSGECVINVHYYTTEYKPRAIEGCPFVLKVSSSEIDPQKCKLVEKPPPAIVAGEVCTLLVQAKDKYGNNVSTSHEEVRCRVETAASKRTCKKIDAINKEDGTYEIKLQLTDVGSYTLHFDMKKEGQYKAIGGSPSKIKVGAAHLSPRHCTAYGMGIQGTTPAGETTSFVVVSRDPFGNKISTSGSSLEVRVQSGVSVPSSIVDNGDGTYTCSYIAGNEEHFHGRTVYSVAVKVNGVELEESPFFQRVYPPQTSAYNTTAVGVPPRMNSGESLEFIIQARDVEGRESVHGMDPFILNVELEEKQVGKKEKPSLTGEIKDLHNGKYLVKLFAEENLYAIASVGIMLGTLADPVQEHIKDSPFELMITPKGLFGMGLWGAKPSASSASVDESLANAFMLSGRGLRECVAGEEAEFDLTPVQGESLALSKTIKATSIDSGLFTVELRGPQFITGQVDGPTKDGHFRARYRPFVAGAYVLVVKIGRFVLQQCPFSVKCTPDVTCAETCEIDDFGLYNKKAGDDLKLKIITLDAQRNKNYSDEESFHVICRGGSIQGKGRMAKFKKHVMEADSKPLGDGIHQVVFKVPLEGAYSVIVLHTDRQTGARNELEASPVPFTCAKSDRDPNNEDGGPNAAAVSMKNLMQKAMVDSGTDEERRPNFMERRLKKILGDKDIEPEDHILKQDKPQPMFSAGLWHKPNYWEKIGIYTVGTPLRRVQYEVMEMHKKGLRKD</sequence>
<feature type="repeat" description="Filamin" evidence="2">
    <location>
        <begin position="1271"/>
        <end position="1378"/>
    </location>
</feature>
<dbReference type="Gene3D" id="2.60.40.10">
    <property type="entry name" value="Immunoglobulins"/>
    <property type="match status" value="6"/>
</dbReference>
<accession>A0A5B8MWA8</accession>
<evidence type="ECO:0000313" key="4">
    <source>
        <dbReference type="EMBL" id="QDZ24829.1"/>
    </source>
</evidence>
<dbReference type="Pfam" id="PF00630">
    <property type="entry name" value="Filamin"/>
    <property type="match status" value="1"/>
</dbReference>
<proteinExistence type="predicted"/>
<evidence type="ECO:0000256" key="1">
    <source>
        <dbReference type="ARBA" id="ARBA00022737"/>
    </source>
</evidence>
<feature type="repeat" description="Filamin" evidence="2">
    <location>
        <begin position="1625"/>
        <end position="1732"/>
    </location>
</feature>
<feature type="compositionally biased region" description="Basic and acidic residues" evidence="3">
    <location>
        <begin position="1"/>
        <end position="19"/>
    </location>
</feature>
<name>A0A5B8MWA8_9CHLO</name>
<protein>
    <submittedName>
        <fullName evidence="4">Uncharacterized protein</fullName>
    </submittedName>
</protein>
<feature type="region of interest" description="Disordered" evidence="3">
    <location>
        <begin position="1"/>
        <end position="41"/>
    </location>
</feature>
<dbReference type="GO" id="GO:0030036">
    <property type="term" value="P:actin cytoskeleton organization"/>
    <property type="evidence" value="ECO:0007669"/>
    <property type="project" value="InterPro"/>
</dbReference>
<dbReference type="SUPFAM" id="SSF81296">
    <property type="entry name" value="E set domains"/>
    <property type="match status" value="4"/>
</dbReference>
<feature type="repeat" description="Filamin" evidence="2">
    <location>
        <begin position="1227"/>
        <end position="1269"/>
    </location>
</feature>
<evidence type="ECO:0000256" key="2">
    <source>
        <dbReference type="PROSITE-ProRule" id="PRU00087"/>
    </source>
</evidence>
<organism evidence="4 5">
    <name type="scientific">Chloropicon primus</name>
    <dbReference type="NCBI Taxonomy" id="1764295"/>
    <lineage>
        <taxon>Eukaryota</taxon>
        <taxon>Viridiplantae</taxon>
        <taxon>Chlorophyta</taxon>
        <taxon>Chloropicophyceae</taxon>
        <taxon>Chloropicales</taxon>
        <taxon>Chloropicaceae</taxon>
        <taxon>Chloropicon</taxon>
    </lineage>
</organism>
<dbReference type="Pfam" id="PF24681">
    <property type="entry name" value="Kelch_KLHDC2_KLHL20_DRC7"/>
    <property type="match status" value="1"/>
</dbReference>
<dbReference type="InterPro" id="IPR017868">
    <property type="entry name" value="Filamin/ABP280_repeat-like"/>
</dbReference>
<dbReference type="InterPro" id="IPR015915">
    <property type="entry name" value="Kelch-typ_b-propeller"/>
</dbReference>
<dbReference type="PROSITE" id="PS50194">
    <property type="entry name" value="FILAMIN_REPEAT"/>
    <property type="match status" value="4"/>
</dbReference>
<reference evidence="4 5" key="1">
    <citation type="submission" date="2018-07" db="EMBL/GenBank/DDBJ databases">
        <title>The complete nuclear genome of the prasinophyte Chloropicon primus (CCMP1205).</title>
        <authorList>
            <person name="Pombert J.-F."/>
            <person name="Otis C."/>
            <person name="Turmel M."/>
            <person name="Lemieux C."/>
        </authorList>
    </citation>
    <scope>NUCLEOTIDE SEQUENCE [LARGE SCALE GENOMIC DNA]</scope>
    <source>
        <strain evidence="4 5">CCMP1205</strain>
    </source>
</reference>
<dbReference type="Gene3D" id="2.120.10.80">
    <property type="entry name" value="Kelch-type beta propeller"/>
    <property type="match status" value="2"/>
</dbReference>
<feature type="repeat" description="Filamin" evidence="2">
    <location>
        <begin position="1380"/>
        <end position="1486"/>
    </location>
</feature>
<keyword evidence="1" id="KW-0677">Repeat</keyword>
<dbReference type="PANTHER" id="PTHR38537:SF8">
    <property type="entry name" value="FILAMIN-A"/>
    <property type="match status" value="1"/>
</dbReference>
<dbReference type="Proteomes" id="UP000316726">
    <property type="component" value="Chromosome 14"/>
</dbReference>
<dbReference type="InterPro" id="IPR044801">
    <property type="entry name" value="Filamin"/>
</dbReference>
<evidence type="ECO:0000313" key="5">
    <source>
        <dbReference type="Proteomes" id="UP000316726"/>
    </source>
</evidence>
<dbReference type="SUPFAM" id="SSF117281">
    <property type="entry name" value="Kelch motif"/>
    <property type="match status" value="1"/>
</dbReference>
<dbReference type="PANTHER" id="PTHR38537">
    <property type="entry name" value="JITTERBUG, ISOFORM N"/>
    <property type="match status" value="1"/>
</dbReference>
<dbReference type="OrthoDB" id="79941at2759"/>
<dbReference type="InterPro" id="IPR013783">
    <property type="entry name" value="Ig-like_fold"/>
</dbReference>
<dbReference type="GO" id="GO:0051015">
    <property type="term" value="F:actin filament binding"/>
    <property type="evidence" value="ECO:0007669"/>
    <property type="project" value="InterPro"/>
</dbReference>
<dbReference type="EMBL" id="CP031047">
    <property type="protein sequence ID" value="QDZ24829.1"/>
    <property type="molecule type" value="Genomic_DNA"/>
</dbReference>
<evidence type="ECO:0000256" key="3">
    <source>
        <dbReference type="SAM" id="MobiDB-lite"/>
    </source>
</evidence>
<gene>
    <name evidence="4" type="ORF">A3770_14p73470</name>
</gene>
<dbReference type="SMART" id="SM00557">
    <property type="entry name" value="IG_FLMN"/>
    <property type="match status" value="4"/>
</dbReference>